<reference evidence="5 6" key="1">
    <citation type="submission" date="2016-07" db="EMBL/GenBank/DDBJ databases">
        <title>Pervasive Adenine N6-methylation of Active Genes in Fungi.</title>
        <authorList>
            <consortium name="DOE Joint Genome Institute"/>
            <person name="Mondo S.J."/>
            <person name="Dannebaum R.O."/>
            <person name="Kuo R.C."/>
            <person name="Labutti K."/>
            <person name="Haridas S."/>
            <person name="Kuo A."/>
            <person name="Salamov A."/>
            <person name="Ahrendt S.R."/>
            <person name="Lipzen A."/>
            <person name="Sullivan W."/>
            <person name="Andreopoulos W.B."/>
            <person name="Clum A."/>
            <person name="Lindquist E."/>
            <person name="Daum C."/>
            <person name="Ramamoorthy G.K."/>
            <person name="Gryganskyi A."/>
            <person name="Culley D."/>
            <person name="Magnuson J.K."/>
            <person name="James T.Y."/>
            <person name="O'Malley M.A."/>
            <person name="Stajich J.E."/>
            <person name="Spatafora J.W."/>
            <person name="Visel A."/>
            <person name="Grigoriev I.V."/>
        </authorList>
    </citation>
    <scope>NUCLEOTIDE SEQUENCE [LARGE SCALE GENOMIC DNA]</scope>
    <source>
        <strain evidence="5 6">NRRL 1336</strain>
    </source>
</reference>
<dbReference type="SUPFAM" id="SSF118310">
    <property type="entry name" value="AN1-like Zinc finger"/>
    <property type="match status" value="1"/>
</dbReference>
<dbReference type="OrthoDB" id="428577at2759"/>
<dbReference type="PANTHER" id="PTHR10634">
    <property type="entry name" value="AN1-TYPE ZINC FINGER PROTEIN"/>
    <property type="match status" value="1"/>
</dbReference>
<evidence type="ECO:0000313" key="5">
    <source>
        <dbReference type="EMBL" id="ORZ13042.1"/>
    </source>
</evidence>
<dbReference type="EMBL" id="MCGE01000017">
    <property type="protein sequence ID" value="ORZ13042.1"/>
    <property type="molecule type" value="Genomic_DNA"/>
</dbReference>
<dbReference type="Gene3D" id="4.10.1110.10">
    <property type="entry name" value="AN1-like Zinc finger"/>
    <property type="match status" value="1"/>
</dbReference>
<dbReference type="SMART" id="SM00154">
    <property type="entry name" value="ZnF_AN1"/>
    <property type="match status" value="1"/>
</dbReference>
<evidence type="ECO:0000256" key="3">
    <source>
        <dbReference type="ARBA" id="ARBA00022833"/>
    </source>
</evidence>
<keyword evidence="2" id="KW-0863">Zinc-finger</keyword>
<sequence>METHKNTTSPTTSLLCTAGCGVYGSEQLLGLYSKCYCAGNRGLISSDSKQLASADHNHNKDKLADAPELVETTPTKTSPTTTIHFAPTKMATITATIAKLASTPKVKVSLAKQTINKCRCDYVFCDSHRFPDRHDCGVDYRKIGRELLAKKKKEKYETLVVT</sequence>
<dbReference type="Pfam" id="PF01428">
    <property type="entry name" value="zf-AN1"/>
    <property type="match status" value="1"/>
</dbReference>
<keyword evidence="3" id="KW-0862">Zinc</keyword>
<dbReference type="PANTHER" id="PTHR10634:SF67">
    <property type="entry name" value="AN1-TYPE ZINC FINGER PROTEIN 3"/>
    <property type="match status" value="1"/>
</dbReference>
<evidence type="ECO:0000256" key="1">
    <source>
        <dbReference type="ARBA" id="ARBA00022723"/>
    </source>
</evidence>
<feature type="domain" description="AN1-type" evidence="4">
    <location>
        <begin position="102"/>
        <end position="141"/>
    </location>
</feature>
<gene>
    <name evidence="5" type="ORF">BCR42DRAFT_439477</name>
</gene>
<keyword evidence="1" id="KW-0479">Metal-binding</keyword>
<evidence type="ECO:0000313" key="6">
    <source>
        <dbReference type="Proteomes" id="UP000193560"/>
    </source>
</evidence>
<dbReference type="InterPro" id="IPR050652">
    <property type="entry name" value="AN1_A20_ZnFinger"/>
</dbReference>
<dbReference type="Gene3D" id="1.20.5.4770">
    <property type="match status" value="1"/>
</dbReference>
<accession>A0A1X2IC82</accession>
<organism evidence="5 6">
    <name type="scientific">Absidia repens</name>
    <dbReference type="NCBI Taxonomy" id="90262"/>
    <lineage>
        <taxon>Eukaryota</taxon>
        <taxon>Fungi</taxon>
        <taxon>Fungi incertae sedis</taxon>
        <taxon>Mucoromycota</taxon>
        <taxon>Mucoromycotina</taxon>
        <taxon>Mucoromycetes</taxon>
        <taxon>Mucorales</taxon>
        <taxon>Cunninghamellaceae</taxon>
        <taxon>Absidia</taxon>
    </lineage>
</organism>
<dbReference type="Proteomes" id="UP000193560">
    <property type="component" value="Unassembled WGS sequence"/>
</dbReference>
<comment type="caution">
    <text evidence="5">The sequence shown here is derived from an EMBL/GenBank/DDBJ whole genome shotgun (WGS) entry which is preliminary data.</text>
</comment>
<dbReference type="AlphaFoldDB" id="A0A1X2IC82"/>
<keyword evidence="6" id="KW-1185">Reference proteome</keyword>
<evidence type="ECO:0000259" key="4">
    <source>
        <dbReference type="SMART" id="SM00154"/>
    </source>
</evidence>
<protein>
    <recommendedName>
        <fullName evidence="4">AN1-type domain-containing protein</fullName>
    </recommendedName>
</protein>
<dbReference type="InterPro" id="IPR000058">
    <property type="entry name" value="Znf_AN1"/>
</dbReference>
<name>A0A1X2IC82_9FUNG</name>
<dbReference type="InterPro" id="IPR035896">
    <property type="entry name" value="AN1-like_Znf"/>
</dbReference>
<evidence type="ECO:0000256" key="2">
    <source>
        <dbReference type="ARBA" id="ARBA00022771"/>
    </source>
</evidence>
<dbReference type="GO" id="GO:0008270">
    <property type="term" value="F:zinc ion binding"/>
    <property type="evidence" value="ECO:0007669"/>
    <property type="project" value="UniProtKB-KW"/>
</dbReference>
<dbReference type="STRING" id="90262.A0A1X2IC82"/>
<proteinExistence type="predicted"/>